<evidence type="ECO:0000256" key="4">
    <source>
        <dbReference type="ARBA" id="ARBA00023163"/>
    </source>
</evidence>
<reference evidence="6" key="1">
    <citation type="journal article" date="2019" name="Database">
        <title>The radish genome database (RadishGD): an integrated information resource for radish genomics.</title>
        <authorList>
            <person name="Yu H.J."/>
            <person name="Baek S."/>
            <person name="Lee Y.J."/>
            <person name="Cho A."/>
            <person name="Mun J.H."/>
        </authorList>
    </citation>
    <scope>NUCLEOTIDE SEQUENCE [LARGE SCALE GENOMIC DNA]</scope>
    <source>
        <strain evidence="6">cv. WK10039</strain>
    </source>
</reference>
<dbReference type="GO" id="GO:0003700">
    <property type="term" value="F:DNA-binding transcription factor activity"/>
    <property type="evidence" value="ECO:0007669"/>
    <property type="project" value="InterPro"/>
</dbReference>
<evidence type="ECO:0000256" key="5">
    <source>
        <dbReference type="ARBA" id="ARBA00023242"/>
    </source>
</evidence>
<dbReference type="SMART" id="SM00774">
    <property type="entry name" value="WRKY"/>
    <property type="match status" value="1"/>
</dbReference>
<dbReference type="AlphaFoldDB" id="A0A6J0JZU0"/>
<evidence type="ECO:0000256" key="1">
    <source>
        <dbReference type="ARBA" id="ARBA00004123"/>
    </source>
</evidence>
<gene>
    <name evidence="7" type="primary">LOC108813251</name>
</gene>
<name>A0A6J0JZU0_RAPSA</name>
<dbReference type="Proteomes" id="UP000504610">
    <property type="component" value="Chromosome 6"/>
</dbReference>
<comment type="subcellular location">
    <subcellularLocation>
        <location evidence="1">Nucleus</location>
    </subcellularLocation>
</comment>
<dbReference type="OrthoDB" id="1888929at2759"/>
<accession>A0A6J0JZU0</accession>
<keyword evidence="5" id="KW-0539">Nucleus</keyword>
<keyword evidence="2" id="KW-0805">Transcription regulation</keyword>
<organism evidence="6 7">
    <name type="scientific">Raphanus sativus</name>
    <name type="common">Radish</name>
    <name type="synonym">Raphanus raphanistrum var. sativus</name>
    <dbReference type="NCBI Taxonomy" id="3726"/>
    <lineage>
        <taxon>Eukaryota</taxon>
        <taxon>Viridiplantae</taxon>
        <taxon>Streptophyta</taxon>
        <taxon>Embryophyta</taxon>
        <taxon>Tracheophyta</taxon>
        <taxon>Spermatophyta</taxon>
        <taxon>Magnoliopsida</taxon>
        <taxon>eudicotyledons</taxon>
        <taxon>Gunneridae</taxon>
        <taxon>Pentapetalae</taxon>
        <taxon>rosids</taxon>
        <taxon>malvids</taxon>
        <taxon>Brassicales</taxon>
        <taxon>Brassicaceae</taxon>
        <taxon>Brassiceae</taxon>
        <taxon>Raphanus</taxon>
    </lineage>
</organism>
<dbReference type="PROSITE" id="PS50811">
    <property type="entry name" value="WRKY"/>
    <property type="match status" value="1"/>
</dbReference>
<dbReference type="PANTHER" id="PTHR32096">
    <property type="entry name" value="WRKY TRANSCRIPTION FACTOR 30-RELATED-RELATED"/>
    <property type="match status" value="1"/>
</dbReference>
<dbReference type="GeneID" id="108813251"/>
<keyword evidence="6" id="KW-1185">Reference proteome</keyword>
<evidence type="ECO:0000256" key="3">
    <source>
        <dbReference type="ARBA" id="ARBA00023125"/>
    </source>
</evidence>
<protein>
    <submittedName>
        <fullName evidence="7">Probable WRKY transcription factor 46</fullName>
    </submittedName>
</protein>
<dbReference type="PANTHER" id="PTHR32096:SF146">
    <property type="entry name" value="WRKY TRANSCRIPTION FACTOR 19-RELATED"/>
    <property type="match status" value="1"/>
</dbReference>
<evidence type="ECO:0000256" key="2">
    <source>
        <dbReference type="ARBA" id="ARBA00023015"/>
    </source>
</evidence>
<dbReference type="RefSeq" id="XP_018441250.1">
    <property type="nucleotide sequence ID" value="XM_018585748.2"/>
</dbReference>
<dbReference type="KEGG" id="rsz:108813251"/>
<dbReference type="GO" id="GO:0000976">
    <property type="term" value="F:transcription cis-regulatory region binding"/>
    <property type="evidence" value="ECO:0007669"/>
    <property type="project" value="TreeGrafter"/>
</dbReference>
<keyword evidence="3" id="KW-0238">DNA-binding</keyword>
<dbReference type="SUPFAM" id="SSF118290">
    <property type="entry name" value="WRKY DNA-binding domain"/>
    <property type="match status" value="1"/>
</dbReference>
<dbReference type="InterPro" id="IPR036576">
    <property type="entry name" value="WRKY_dom_sf"/>
</dbReference>
<dbReference type="InterPro" id="IPR044810">
    <property type="entry name" value="WRKY_plant"/>
</dbReference>
<dbReference type="InterPro" id="IPR003657">
    <property type="entry name" value="WRKY_dom"/>
</dbReference>
<evidence type="ECO:0000313" key="6">
    <source>
        <dbReference type="Proteomes" id="UP000504610"/>
    </source>
</evidence>
<dbReference type="Gene3D" id="2.20.25.80">
    <property type="entry name" value="WRKY domain"/>
    <property type="match status" value="1"/>
</dbReference>
<sequence length="312" mass="35007">MVKGKAEMVMEEKLVINELEQGRELAKRLMSNLKDTSSAESNRNLISEILSIYQNAISRLSATEEDDNNILKRSREIDNKDSKEVFKKRKISEKKTEKVSFFVGGAGQEKGSIDDGYCWRKYGQKEIHGSINPRGYFRCTHRFTQNCLAVKQVQKSDTDPSIFEVKYVGNHTCNNTTTSSPKTPITTNFSVSMCEGGNRVDIVTEKQEDIIKPTKTEEATMMMSLADLESKKNIFRTFSFCNYEFENAAGGGWKGNIFEENQLSPATTSGSGITSEIVTGPAASVENSETADSYFSSLDNIIDFGQDWLWSF</sequence>
<keyword evidence="4" id="KW-0804">Transcription</keyword>
<evidence type="ECO:0000313" key="7">
    <source>
        <dbReference type="RefSeq" id="XP_018441250.1"/>
    </source>
</evidence>
<dbReference type="GO" id="GO:0005634">
    <property type="term" value="C:nucleus"/>
    <property type="evidence" value="ECO:0007669"/>
    <property type="project" value="UniProtKB-SubCell"/>
</dbReference>
<proteinExistence type="predicted"/>
<reference evidence="7" key="2">
    <citation type="submission" date="2025-08" db="UniProtKB">
        <authorList>
            <consortium name="RefSeq"/>
        </authorList>
    </citation>
    <scope>IDENTIFICATION</scope>
    <source>
        <tissue evidence="7">Leaf</tissue>
    </source>
</reference>
<dbReference type="Pfam" id="PF03106">
    <property type="entry name" value="WRKY"/>
    <property type="match status" value="1"/>
</dbReference>